<evidence type="ECO:0000313" key="1">
    <source>
        <dbReference type="EMBL" id="KAK9703028.1"/>
    </source>
</evidence>
<accession>A0AAW1JHG5</accession>
<protein>
    <submittedName>
        <fullName evidence="1">Uncharacterized protein</fullName>
    </submittedName>
</protein>
<name>A0AAW1JHG5_POPJA</name>
<organism evidence="1 2">
    <name type="scientific">Popillia japonica</name>
    <name type="common">Japanese beetle</name>
    <dbReference type="NCBI Taxonomy" id="7064"/>
    <lineage>
        <taxon>Eukaryota</taxon>
        <taxon>Metazoa</taxon>
        <taxon>Ecdysozoa</taxon>
        <taxon>Arthropoda</taxon>
        <taxon>Hexapoda</taxon>
        <taxon>Insecta</taxon>
        <taxon>Pterygota</taxon>
        <taxon>Neoptera</taxon>
        <taxon>Endopterygota</taxon>
        <taxon>Coleoptera</taxon>
        <taxon>Polyphaga</taxon>
        <taxon>Scarabaeiformia</taxon>
        <taxon>Scarabaeidae</taxon>
        <taxon>Rutelinae</taxon>
        <taxon>Popillia</taxon>
    </lineage>
</organism>
<keyword evidence="2" id="KW-1185">Reference proteome</keyword>
<dbReference type="EMBL" id="JASPKY010000377">
    <property type="protein sequence ID" value="KAK9703028.1"/>
    <property type="molecule type" value="Genomic_DNA"/>
</dbReference>
<comment type="caution">
    <text evidence="1">The sequence shown here is derived from an EMBL/GenBank/DDBJ whole genome shotgun (WGS) entry which is preliminary data.</text>
</comment>
<proteinExistence type="predicted"/>
<dbReference type="Proteomes" id="UP001458880">
    <property type="component" value="Unassembled WGS sequence"/>
</dbReference>
<gene>
    <name evidence="1" type="ORF">QE152_g29585</name>
</gene>
<sequence>MTSKNALGINQTQYGHILKKLFRHDLYVGCFDTMQKIREGDPTLEDFTTDVETLSIGLAYPITEAHLIKSLLESNEGMYNLFNMVF</sequence>
<dbReference type="AlphaFoldDB" id="A0AAW1JHG5"/>
<reference evidence="1 2" key="1">
    <citation type="journal article" date="2024" name="BMC Genomics">
        <title>De novo assembly and annotation of Popillia japonica's genome with initial clues to its potential as an invasive pest.</title>
        <authorList>
            <person name="Cucini C."/>
            <person name="Boschi S."/>
            <person name="Funari R."/>
            <person name="Cardaioli E."/>
            <person name="Iannotti N."/>
            <person name="Marturano G."/>
            <person name="Paoli F."/>
            <person name="Bruttini M."/>
            <person name="Carapelli A."/>
            <person name="Frati F."/>
            <person name="Nardi F."/>
        </authorList>
    </citation>
    <scope>NUCLEOTIDE SEQUENCE [LARGE SCALE GENOMIC DNA]</scope>
    <source>
        <strain evidence="1">DMR45628</strain>
    </source>
</reference>
<evidence type="ECO:0000313" key="2">
    <source>
        <dbReference type="Proteomes" id="UP001458880"/>
    </source>
</evidence>